<keyword evidence="7" id="KW-1185">Reference proteome</keyword>
<dbReference type="InterPro" id="IPR006214">
    <property type="entry name" value="Bax_inhibitor_1-related"/>
</dbReference>
<feature type="transmembrane region" description="Helical" evidence="5">
    <location>
        <begin position="85"/>
        <end position="103"/>
    </location>
</feature>
<keyword evidence="4 5" id="KW-0472">Membrane</keyword>
<evidence type="ECO:0000313" key="7">
    <source>
        <dbReference type="Proteomes" id="UP000027982"/>
    </source>
</evidence>
<feature type="transmembrane region" description="Helical" evidence="5">
    <location>
        <begin position="164"/>
        <end position="183"/>
    </location>
</feature>
<feature type="transmembrane region" description="Helical" evidence="5">
    <location>
        <begin position="135"/>
        <end position="158"/>
    </location>
</feature>
<protein>
    <submittedName>
        <fullName evidence="6">Uncharacterized protein</fullName>
    </submittedName>
</protein>
<feature type="transmembrane region" description="Helical" evidence="5">
    <location>
        <begin position="55"/>
        <end position="73"/>
    </location>
</feature>
<proteinExistence type="predicted"/>
<dbReference type="Proteomes" id="UP000027982">
    <property type="component" value="Chromosome"/>
</dbReference>
<feature type="transmembrane region" description="Helical" evidence="5">
    <location>
        <begin position="109"/>
        <end position="128"/>
    </location>
</feature>
<organism evidence="6 7">
    <name type="scientific">Fimbriimonas ginsengisoli Gsoil 348</name>
    <dbReference type="NCBI Taxonomy" id="661478"/>
    <lineage>
        <taxon>Bacteria</taxon>
        <taxon>Bacillati</taxon>
        <taxon>Armatimonadota</taxon>
        <taxon>Fimbriimonadia</taxon>
        <taxon>Fimbriimonadales</taxon>
        <taxon>Fimbriimonadaceae</taxon>
        <taxon>Fimbriimonas</taxon>
    </lineage>
</organism>
<evidence type="ECO:0000256" key="3">
    <source>
        <dbReference type="ARBA" id="ARBA00022989"/>
    </source>
</evidence>
<reference evidence="6 7" key="1">
    <citation type="journal article" date="2014" name="PLoS ONE">
        <title>The first complete genome sequence of the class fimbriimonadia in the phylum armatimonadetes.</title>
        <authorList>
            <person name="Hu Z.Y."/>
            <person name="Wang Y.Z."/>
            <person name="Im W.T."/>
            <person name="Wang S.Y."/>
            <person name="Zhao G.P."/>
            <person name="Zheng H.J."/>
            <person name="Quan Z.X."/>
        </authorList>
    </citation>
    <scope>NUCLEOTIDE SEQUENCE [LARGE SCALE GENOMIC DNA]</scope>
    <source>
        <strain evidence="6">Gsoil 348</strain>
    </source>
</reference>
<accession>A0A068NL55</accession>
<dbReference type="RefSeq" id="WP_025227210.1">
    <property type="nucleotide sequence ID" value="NZ_CP007139.1"/>
</dbReference>
<feature type="transmembrane region" description="Helical" evidence="5">
    <location>
        <begin position="32"/>
        <end position="49"/>
    </location>
</feature>
<evidence type="ECO:0000256" key="4">
    <source>
        <dbReference type="ARBA" id="ARBA00023136"/>
    </source>
</evidence>
<dbReference type="OrthoDB" id="9954101at2"/>
<name>A0A068NL55_FIMGI</name>
<evidence type="ECO:0000256" key="1">
    <source>
        <dbReference type="ARBA" id="ARBA00004141"/>
    </source>
</evidence>
<dbReference type="Pfam" id="PF01027">
    <property type="entry name" value="Bax1-I"/>
    <property type="match status" value="1"/>
</dbReference>
<dbReference type="STRING" id="661478.OP10G_0774"/>
<sequence>MIVPNYVPDPLEVPGNVTLEPQPVRIVFIRRVTLLHLFSLGLVTGLATAPWPRIGLTPLLVCLAMVLVGLDMWRILQRGRPTEASVSGWLLPAPVAMTAWLAHELALSGWPVAAPLAGAICATIYTVLCGRDFSFVGCTLLALIVSSVALAGLVVHFNLGAREAAVALVGNAAYLVYLQYDLASLLARRRRGEELAAVVDLYRDVFNVFGYVLRVWKHWRKHRIWDIVR</sequence>
<evidence type="ECO:0000256" key="2">
    <source>
        <dbReference type="ARBA" id="ARBA00022692"/>
    </source>
</evidence>
<evidence type="ECO:0000313" key="6">
    <source>
        <dbReference type="EMBL" id="AIE84142.1"/>
    </source>
</evidence>
<dbReference type="KEGG" id="fgi:OP10G_0774"/>
<dbReference type="HOGENOM" id="CLU_1208302_0_0_0"/>
<keyword evidence="2 5" id="KW-0812">Transmembrane</keyword>
<keyword evidence="3 5" id="KW-1133">Transmembrane helix</keyword>
<evidence type="ECO:0000256" key="5">
    <source>
        <dbReference type="SAM" id="Phobius"/>
    </source>
</evidence>
<dbReference type="EMBL" id="CP007139">
    <property type="protein sequence ID" value="AIE84142.1"/>
    <property type="molecule type" value="Genomic_DNA"/>
</dbReference>
<comment type="subcellular location">
    <subcellularLocation>
        <location evidence="1">Membrane</location>
        <topology evidence="1">Multi-pass membrane protein</topology>
    </subcellularLocation>
</comment>
<dbReference type="AlphaFoldDB" id="A0A068NL55"/>
<dbReference type="GO" id="GO:0016020">
    <property type="term" value="C:membrane"/>
    <property type="evidence" value="ECO:0007669"/>
    <property type="project" value="UniProtKB-SubCell"/>
</dbReference>
<gene>
    <name evidence="6" type="ORF">OP10G_0774</name>
</gene>